<organism evidence="1 2">
    <name type="scientific">Flectobacillus rivi</name>
    <dbReference type="NCBI Taxonomy" id="2984209"/>
    <lineage>
        <taxon>Bacteria</taxon>
        <taxon>Pseudomonadati</taxon>
        <taxon>Bacteroidota</taxon>
        <taxon>Cytophagia</taxon>
        <taxon>Cytophagales</taxon>
        <taxon>Flectobacillaceae</taxon>
        <taxon>Flectobacillus</taxon>
    </lineage>
</organism>
<keyword evidence="2" id="KW-1185">Reference proteome</keyword>
<dbReference type="RefSeq" id="WP_283381924.1">
    <property type="nucleotide sequence ID" value="NZ_JASHIE010000008.1"/>
</dbReference>
<protein>
    <recommendedName>
        <fullName evidence="3">Capsule assembly Wzi family protein</fullName>
    </recommendedName>
</protein>
<accession>A0ABT6Z242</accession>
<reference evidence="1 2" key="1">
    <citation type="submission" date="2023-05" db="EMBL/GenBank/DDBJ databases">
        <title>Novel species of genus Flectobacillus isolated from stream in China.</title>
        <authorList>
            <person name="Lu H."/>
        </authorList>
    </citation>
    <scope>NUCLEOTIDE SEQUENCE [LARGE SCALE GENOMIC DNA]</scope>
    <source>
        <strain evidence="1 2">LFS242W</strain>
    </source>
</reference>
<evidence type="ECO:0000313" key="1">
    <source>
        <dbReference type="EMBL" id="MDI9875193.1"/>
    </source>
</evidence>
<comment type="caution">
    <text evidence="1">The sequence shown here is derived from an EMBL/GenBank/DDBJ whole genome shotgun (WGS) entry which is preliminary data.</text>
</comment>
<sequence length="585" mass="67085">MQALLMFSKRLLGIIFLIFTVITSLQAQSVFVPLNADYYDLLDRYEIKYGRFSKTFHTGIKPYTRKDVAQFIEAIDQDTSLHADMIDQFNFNYFKNDNWEWVSEDFGDSHKGIGKYFYKKQADAYSFHNEDIDVHINPVMNVQIGSIAGGNQSYYSLNTRGIEIRGIINNRIGFYTYMTDNISRVPDYIKDYADSFNQNIPTSPIPIAGMPGEGLTKYFKQDLLTTDFFSARAYLTFQASKNISIQFGHDKNIIGNGFRSMILSDNSAPYLFLKLTTQIGAFQYQNLFTELINPGRIPPDQIFPKKYMAMHHLSVNLSSKLNIGFTESVIFKRDSTNGVGGFELNYLNPVIFYRFVESFQGSGDNALVGLDFKYNFAKKFSLYGQFMLDEFIIKEIFSNSGSWTNKYGAQVGVKYIDILGIKHLDFQGEYNMARPYTYSHSKTGLSYSHYNQALAHPLGANFSELTSTLRAQPFSKLQLVSRAIFANYGEDSNGSNWGKNILLDYNTRSRLAYYNDNNGNTLGQGVASQHLTFDIRASYQFKHNFFVDLHYLRRDFKSQQSNLNNVTNLLSIGLRWNTADRGQYY</sequence>
<dbReference type="InterPro" id="IPR038636">
    <property type="entry name" value="Wzi_sf"/>
</dbReference>
<evidence type="ECO:0000313" key="2">
    <source>
        <dbReference type="Proteomes" id="UP001225761"/>
    </source>
</evidence>
<gene>
    <name evidence="1" type="ORF">QM481_11695</name>
</gene>
<dbReference type="Proteomes" id="UP001225761">
    <property type="component" value="Unassembled WGS sequence"/>
</dbReference>
<proteinExistence type="predicted"/>
<dbReference type="EMBL" id="JASHIE010000008">
    <property type="protein sequence ID" value="MDI9875193.1"/>
    <property type="molecule type" value="Genomic_DNA"/>
</dbReference>
<name>A0ABT6Z242_9BACT</name>
<dbReference type="Gene3D" id="2.40.160.130">
    <property type="entry name" value="Capsule assembly protein Wzi"/>
    <property type="match status" value="1"/>
</dbReference>
<evidence type="ECO:0008006" key="3">
    <source>
        <dbReference type="Google" id="ProtNLM"/>
    </source>
</evidence>